<name>A0A212KXZ5_9HYPH</name>
<evidence type="ECO:0000313" key="1">
    <source>
        <dbReference type="EMBL" id="SCM70174.1"/>
    </source>
</evidence>
<sequence>MLGSALYFPHIDIRDPAWLRSSILFWDEIQTIAPSAIEHPYQTEDTIICSSEGYLKPLRCDLHQNIIDELGRKIIGLSDRRKMSVLRRSAGENPAFGPLGATDEVSWEIEDALREVGMYPEKMSPEIVELAMRFGLARMHRGKMPPELRQMLRELEMAQMHPEKMSSVLRHWFDRGRRFDEEDGEWLLVNGRFADAYMAALAAHLSKQLELSPLTSRERAHGLSFRFMFDEIVDCSSDSAKGAMISVVMRGLKVDSSVPVSKLIKFKEKRKDQYKDFSGKISELSAKIENAVLEPGSDLFREAKTSYENNIEPCLRALKRELDLQSISTIWEGAYRAITISVPSAGALAYFTGLAGPALLGAGAALAAADIGVRGYLAGRKIRGGNPYSYLHDINANFGLPDFVDA</sequence>
<dbReference type="EMBL" id="FMJD01000001">
    <property type="protein sequence ID" value="SCM70174.1"/>
    <property type="molecule type" value="Genomic_DNA"/>
</dbReference>
<dbReference type="Pfam" id="PF19749">
    <property type="entry name" value="DUF6236"/>
    <property type="match status" value="1"/>
</dbReference>
<organism evidence="1">
    <name type="scientific">uncultured Pleomorphomonas sp</name>
    <dbReference type="NCBI Taxonomy" id="442121"/>
    <lineage>
        <taxon>Bacteria</taxon>
        <taxon>Pseudomonadati</taxon>
        <taxon>Pseudomonadota</taxon>
        <taxon>Alphaproteobacteria</taxon>
        <taxon>Hyphomicrobiales</taxon>
        <taxon>Pleomorphomonadaceae</taxon>
        <taxon>Pleomorphomonas</taxon>
        <taxon>environmental samples</taxon>
    </lineage>
</organism>
<dbReference type="AlphaFoldDB" id="A0A212KXZ5"/>
<dbReference type="InterPro" id="IPR046203">
    <property type="entry name" value="DUF6236"/>
</dbReference>
<reference evidence="1" key="1">
    <citation type="submission" date="2016-08" db="EMBL/GenBank/DDBJ databases">
        <authorList>
            <person name="Seilhamer J.J."/>
        </authorList>
    </citation>
    <scope>NUCLEOTIDE SEQUENCE</scope>
    <source>
        <strain evidence="1">86</strain>
    </source>
</reference>
<gene>
    <name evidence="1" type="ORF">KL86PLE_10065</name>
</gene>
<accession>A0A212KXZ5</accession>
<dbReference type="RefSeq" id="WP_288195468.1">
    <property type="nucleotide sequence ID" value="NZ_LT608334.1"/>
</dbReference>
<proteinExistence type="predicted"/>
<protein>
    <submittedName>
        <fullName evidence="1">Uncharacterized protein</fullName>
    </submittedName>
</protein>